<dbReference type="NCBIfam" id="TIGR00129">
    <property type="entry name" value="fdhD_narQ"/>
    <property type="match status" value="1"/>
</dbReference>
<evidence type="ECO:0000313" key="4">
    <source>
        <dbReference type="EMBL" id="MCF0065053.1"/>
    </source>
</evidence>
<dbReference type="Pfam" id="PF02634">
    <property type="entry name" value="FdhD-NarQ"/>
    <property type="match status" value="1"/>
</dbReference>
<dbReference type="GO" id="GO:0097163">
    <property type="term" value="F:sulfur carrier activity"/>
    <property type="evidence" value="ECO:0007669"/>
    <property type="project" value="UniProtKB-UniRule"/>
</dbReference>
<dbReference type="Proteomes" id="UP001139000">
    <property type="component" value="Unassembled WGS sequence"/>
</dbReference>
<comment type="function">
    <text evidence="3">Required for formate dehydrogenase (FDH) activity. Acts as a sulfur carrier protein that transfers sulfur from IscS to the molybdenum cofactor prior to its insertion into FDH.</text>
</comment>
<dbReference type="PANTHER" id="PTHR30592:SF1">
    <property type="entry name" value="SULFUR CARRIER PROTEIN FDHD"/>
    <property type="match status" value="1"/>
</dbReference>
<dbReference type="InterPro" id="IPR016193">
    <property type="entry name" value="Cytidine_deaminase-like"/>
</dbReference>
<protein>
    <recommendedName>
        <fullName evidence="3">Sulfur carrier protein FdhD</fullName>
    </recommendedName>
</protein>
<dbReference type="InterPro" id="IPR003786">
    <property type="entry name" value="FdhD"/>
</dbReference>
<evidence type="ECO:0000256" key="3">
    <source>
        <dbReference type="HAMAP-Rule" id="MF_00187"/>
    </source>
</evidence>
<feature type="active site" description="Cysteine persulfide intermediate" evidence="3">
    <location>
        <position position="123"/>
    </location>
</feature>
<dbReference type="Gene3D" id="3.40.140.10">
    <property type="entry name" value="Cytidine Deaminase, domain 2"/>
    <property type="match status" value="1"/>
</dbReference>
<dbReference type="GO" id="GO:0016783">
    <property type="term" value="F:sulfurtransferase activity"/>
    <property type="evidence" value="ECO:0007669"/>
    <property type="project" value="InterPro"/>
</dbReference>
<dbReference type="SUPFAM" id="SSF53927">
    <property type="entry name" value="Cytidine deaminase-like"/>
    <property type="match status" value="1"/>
</dbReference>
<dbReference type="PIRSF" id="PIRSF015626">
    <property type="entry name" value="FdhD"/>
    <property type="match status" value="1"/>
</dbReference>
<dbReference type="EMBL" id="JAJTTC010000009">
    <property type="protein sequence ID" value="MCF0065053.1"/>
    <property type="molecule type" value="Genomic_DNA"/>
</dbReference>
<keyword evidence="1 3" id="KW-0963">Cytoplasm</keyword>
<organism evidence="4 5">
    <name type="scientific">Dyadobacter chenwenxiniae</name>
    <dbReference type="NCBI Taxonomy" id="2906456"/>
    <lineage>
        <taxon>Bacteria</taxon>
        <taxon>Pseudomonadati</taxon>
        <taxon>Bacteroidota</taxon>
        <taxon>Cytophagia</taxon>
        <taxon>Cytophagales</taxon>
        <taxon>Spirosomataceae</taxon>
        <taxon>Dyadobacter</taxon>
    </lineage>
</organism>
<dbReference type="Gene3D" id="3.10.20.10">
    <property type="match status" value="1"/>
</dbReference>
<gene>
    <name evidence="3 4" type="primary">fdhD</name>
    <name evidence="4" type="ORF">LXM26_26300</name>
</gene>
<proteinExistence type="inferred from homology"/>
<comment type="subcellular location">
    <subcellularLocation>
        <location evidence="3">Cytoplasm</location>
    </subcellularLocation>
</comment>
<name>A0A9X1TP02_9BACT</name>
<evidence type="ECO:0000313" key="5">
    <source>
        <dbReference type="Proteomes" id="UP001139000"/>
    </source>
</evidence>
<comment type="caution">
    <text evidence="4">The sequence shown here is derived from an EMBL/GenBank/DDBJ whole genome shotgun (WGS) entry which is preliminary data.</text>
</comment>
<keyword evidence="5" id="KW-1185">Reference proteome</keyword>
<dbReference type="RefSeq" id="WP_234658025.1">
    <property type="nucleotide sequence ID" value="NZ_CP094997.1"/>
</dbReference>
<comment type="similarity">
    <text evidence="3">Belongs to the FdhD family.</text>
</comment>
<dbReference type="GO" id="GO:0005737">
    <property type="term" value="C:cytoplasm"/>
    <property type="evidence" value="ECO:0007669"/>
    <property type="project" value="UniProtKB-SubCell"/>
</dbReference>
<sequence>MKRNNNMEISAIAQQRIRVITSSDGQDAEDDLAVEEPLEIQLAFAESGKKIKKSISVTMRTPGDDDELAVGFLFTEGIITEKSQVKAVETDVLDENKVIVNLAHDFVPEINSLERNFYTTSSCGVCGKASIDAIKTVSVYQNEDNALLVTKHVIFSLKDKLNVQQNIFESTGGLHASALFDPNGNFITLREDVGRHNALDKLIGHALLNDLLPLANKILLLSGRASFELIQKAGMAGIKIVAAIGAPSSLAVKLAEESSITLIGFLKNDKFNIYSGFDRISAL</sequence>
<dbReference type="HAMAP" id="MF_00187">
    <property type="entry name" value="FdhD"/>
    <property type="match status" value="1"/>
</dbReference>
<accession>A0A9X1TP02</accession>
<evidence type="ECO:0000256" key="2">
    <source>
        <dbReference type="ARBA" id="ARBA00023150"/>
    </source>
</evidence>
<feature type="binding site" evidence="3">
    <location>
        <begin position="265"/>
        <end position="270"/>
    </location>
    <ligand>
        <name>Mo-bis(molybdopterin guanine dinucleotide)</name>
        <dbReference type="ChEBI" id="CHEBI:60539"/>
    </ligand>
</feature>
<dbReference type="NCBIfam" id="NF001943">
    <property type="entry name" value="PRK00724.1-2"/>
    <property type="match status" value="1"/>
</dbReference>
<reference evidence="4" key="1">
    <citation type="submission" date="2021-12" db="EMBL/GenBank/DDBJ databases">
        <title>Novel species in genus Dyadobacter.</title>
        <authorList>
            <person name="Ma C."/>
        </authorList>
    </citation>
    <scope>NUCLEOTIDE SEQUENCE</scope>
    <source>
        <strain evidence="4">LJ419</strain>
    </source>
</reference>
<evidence type="ECO:0000256" key="1">
    <source>
        <dbReference type="ARBA" id="ARBA00022490"/>
    </source>
</evidence>
<dbReference type="AlphaFoldDB" id="A0A9X1TP02"/>
<keyword evidence="2 3" id="KW-0501">Molybdenum cofactor biosynthesis</keyword>
<dbReference type="PANTHER" id="PTHR30592">
    <property type="entry name" value="FORMATE DEHYDROGENASE"/>
    <property type="match status" value="1"/>
</dbReference>
<dbReference type="GO" id="GO:0006777">
    <property type="term" value="P:Mo-molybdopterin cofactor biosynthetic process"/>
    <property type="evidence" value="ECO:0007669"/>
    <property type="project" value="UniProtKB-UniRule"/>
</dbReference>